<dbReference type="InterPro" id="IPR050091">
    <property type="entry name" value="PKS_NRPS_Biosynth_Enz"/>
</dbReference>
<dbReference type="EC" id="2.3.1.-" evidence="5"/>
<evidence type="ECO:0000313" key="6">
    <source>
        <dbReference type="Proteomes" id="UP001596065"/>
    </source>
</evidence>
<organism evidence="5 6">
    <name type="scientific">Streptomyces nogalater</name>
    <dbReference type="NCBI Taxonomy" id="38314"/>
    <lineage>
        <taxon>Bacteria</taxon>
        <taxon>Bacillati</taxon>
        <taxon>Actinomycetota</taxon>
        <taxon>Actinomycetes</taxon>
        <taxon>Kitasatosporales</taxon>
        <taxon>Streptomycetaceae</taxon>
        <taxon>Streptomyces</taxon>
    </lineage>
</organism>
<feature type="non-terminal residue" evidence="5">
    <location>
        <position position="273"/>
    </location>
</feature>
<gene>
    <name evidence="5" type="ORF">ACFP3J_38495</name>
</gene>
<evidence type="ECO:0000259" key="4">
    <source>
        <dbReference type="SMART" id="SM00827"/>
    </source>
</evidence>
<evidence type="ECO:0000256" key="1">
    <source>
        <dbReference type="ARBA" id="ARBA00022679"/>
    </source>
</evidence>
<dbReference type="RefSeq" id="WP_382467178.1">
    <property type="nucleotide sequence ID" value="NZ_JBHSOE010000234.1"/>
</dbReference>
<evidence type="ECO:0000256" key="3">
    <source>
        <dbReference type="ARBA" id="ARBA00023315"/>
    </source>
</evidence>
<dbReference type="GO" id="GO:0016746">
    <property type="term" value="F:acyltransferase activity"/>
    <property type="evidence" value="ECO:0007669"/>
    <property type="project" value="UniProtKB-KW"/>
</dbReference>
<evidence type="ECO:0000313" key="5">
    <source>
        <dbReference type="EMBL" id="MFC5661302.1"/>
    </source>
</evidence>
<feature type="domain" description="Malonyl-CoA:ACP transacylase (MAT)" evidence="4">
    <location>
        <begin position="3"/>
        <end position="273"/>
    </location>
</feature>
<dbReference type="Pfam" id="PF00698">
    <property type="entry name" value="Acyl_transf_1"/>
    <property type="match status" value="1"/>
</dbReference>
<keyword evidence="6" id="KW-1185">Reference proteome</keyword>
<dbReference type="PANTHER" id="PTHR43775:SF51">
    <property type="entry name" value="INACTIVE PHENOLPHTHIOCEROL SYNTHESIS POLYKETIDE SYNTHASE TYPE I PKS1-RELATED"/>
    <property type="match status" value="1"/>
</dbReference>
<reference evidence="6" key="1">
    <citation type="journal article" date="2019" name="Int. J. Syst. Evol. Microbiol.">
        <title>The Global Catalogue of Microorganisms (GCM) 10K type strain sequencing project: providing services to taxonomists for standard genome sequencing and annotation.</title>
        <authorList>
            <consortium name="The Broad Institute Genomics Platform"/>
            <consortium name="The Broad Institute Genome Sequencing Center for Infectious Disease"/>
            <person name="Wu L."/>
            <person name="Ma J."/>
        </authorList>
    </citation>
    <scope>NUCLEOTIDE SEQUENCE [LARGE SCALE GENOMIC DNA]</scope>
    <source>
        <strain evidence="6">KCTC 5701</strain>
    </source>
</reference>
<name>A0ABW0WSR6_STRNO</name>
<dbReference type="InterPro" id="IPR016036">
    <property type="entry name" value="Malonyl_transacylase_ACP-bd"/>
</dbReference>
<dbReference type="InterPro" id="IPR001227">
    <property type="entry name" value="Ac_transferase_dom_sf"/>
</dbReference>
<dbReference type="SMART" id="SM00827">
    <property type="entry name" value="PKS_AT"/>
    <property type="match status" value="1"/>
</dbReference>
<comment type="caution">
    <text evidence="5">The sequence shown here is derived from an EMBL/GenBank/DDBJ whole genome shotgun (WGS) entry which is preliminary data.</text>
</comment>
<dbReference type="Proteomes" id="UP001596065">
    <property type="component" value="Unassembled WGS sequence"/>
</dbReference>
<keyword evidence="1 5" id="KW-0808">Transferase</keyword>
<dbReference type="PANTHER" id="PTHR43775">
    <property type="entry name" value="FATTY ACID SYNTHASE"/>
    <property type="match status" value="1"/>
</dbReference>
<feature type="non-terminal residue" evidence="5">
    <location>
        <position position="1"/>
    </location>
</feature>
<dbReference type="InterPro" id="IPR016035">
    <property type="entry name" value="Acyl_Trfase/lysoPLipase"/>
</dbReference>
<protein>
    <submittedName>
        <fullName evidence="5">Acyltransferase domain-containing protein</fullName>
        <ecNumber evidence="5">2.3.1.-</ecNumber>
    </submittedName>
</protein>
<proteinExistence type="predicted"/>
<sequence>AFLFTGQGAQRVSMGRELYGVFPVFAEAFDAACGCLDKGLERPLREVVFAEPGSVEAGLLEGTGYAQPALFAVETALFRLVESWGVRPDVVVGHSVGELAAAHVAGVLSLEDAARLVCVRAELMQALPGGGAMVAVEASEGEVVPLLAGRVGIAAVNGPRSVVVSGDEGAVEGVVERLRGLGRRVKRLAVSHAFHSPLMEPVLEEFRAVAGSVRFQEPRIPVVSTLTGAVAAGDDLVTAGYWAEQIRGTVRFADAVGVLAERNVTAFVEIGPD</sequence>
<dbReference type="EMBL" id="JBHSOE010000234">
    <property type="protein sequence ID" value="MFC5661302.1"/>
    <property type="molecule type" value="Genomic_DNA"/>
</dbReference>
<keyword evidence="2" id="KW-0511">Multifunctional enzyme</keyword>
<keyword evidence="3 5" id="KW-0012">Acyltransferase</keyword>
<evidence type="ECO:0000256" key="2">
    <source>
        <dbReference type="ARBA" id="ARBA00023268"/>
    </source>
</evidence>
<accession>A0ABW0WSR6</accession>
<dbReference type="Gene3D" id="3.40.366.10">
    <property type="entry name" value="Malonyl-Coenzyme A Acyl Carrier Protein, domain 2"/>
    <property type="match status" value="1"/>
</dbReference>
<dbReference type="SUPFAM" id="SSF52151">
    <property type="entry name" value="FabD/lysophospholipase-like"/>
    <property type="match status" value="1"/>
</dbReference>
<dbReference type="SUPFAM" id="SSF55048">
    <property type="entry name" value="Probable ACP-binding domain of malonyl-CoA ACP transacylase"/>
    <property type="match status" value="1"/>
</dbReference>
<dbReference type="InterPro" id="IPR014043">
    <property type="entry name" value="Acyl_transferase_dom"/>
</dbReference>